<name>K6X0V0_9MICO</name>
<dbReference type="PRINTS" id="PR00982">
    <property type="entry name" value="TRNASYNTHLYS"/>
</dbReference>
<dbReference type="EMBL" id="BAHD01000093">
    <property type="protein sequence ID" value="GAB97997.1"/>
    <property type="molecule type" value="Genomic_DNA"/>
</dbReference>
<feature type="transmembrane region" description="Helical" evidence="20">
    <location>
        <begin position="167"/>
        <end position="190"/>
    </location>
</feature>
<keyword evidence="13 19" id="KW-0030">Aminoacyl-tRNA synthetase</keyword>
<evidence type="ECO:0000259" key="21">
    <source>
        <dbReference type="PROSITE" id="PS50862"/>
    </source>
</evidence>
<feature type="transmembrane region" description="Helical" evidence="20">
    <location>
        <begin position="136"/>
        <end position="155"/>
    </location>
</feature>
<dbReference type="EC" id="6.1.1.6" evidence="19"/>
<organism evidence="22 23">
    <name type="scientific">Kineosphaera limosa NBRC 100340</name>
    <dbReference type="NCBI Taxonomy" id="1184609"/>
    <lineage>
        <taxon>Bacteria</taxon>
        <taxon>Bacillati</taxon>
        <taxon>Actinomycetota</taxon>
        <taxon>Actinomycetes</taxon>
        <taxon>Micrococcales</taxon>
        <taxon>Dermatophilaceae</taxon>
        <taxon>Kineosphaera</taxon>
    </lineage>
</organism>
<dbReference type="PROSITE" id="PS50862">
    <property type="entry name" value="AA_TRNA_LIGASE_II"/>
    <property type="match status" value="1"/>
</dbReference>
<dbReference type="SUPFAM" id="SSF55681">
    <property type="entry name" value="Class II aaRS and biotin synthetases"/>
    <property type="match status" value="1"/>
</dbReference>
<keyword evidence="7 20" id="KW-0812">Transmembrane</keyword>
<dbReference type="InterPro" id="IPR024320">
    <property type="entry name" value="LPG_synthase_C"/>
</dbReference>
<keyword evidence="19" id="KW-0460">Magnesium</keyword>
<proteinExistence type="inferred from homology"/>
<keyword evidence="15" id="KW-0511">Multifunctional enzyme</keyword>
<keyword evidence="10 19" id="KW-0067">ATP-binding</keyword>
<comment type="cofactor">
    <cofactor evidence="19">
        <name>Mg(2+)</name>
        <dbReference type="ChEBI" id="CHEBI:18420"/>
    </cofactor>
    <text evidence="19">Binds 3 Mg(2+) ions per subunit.</text>
</comment>
<comment type="similarity">
    <text evidence="19">Belongs to the class-II aminoacyl-tRNA synthetase family.</text>
</comment>
<sequence length="1143" mass="124682">MPVSRARRQILAGTVRPTPRQELFARVLIWVHVLSIIASIVLWVMFRRHPERLAGFELPLLLINIPVSGSLVSIVLLAITARLLIGRKRAGLGLVAFFQALAVVAGLSLLAAVVVYPDVLPPALDIWSVRFLMGPGVDIASSLVGLIMVWLCWWARPAFPGRLRRGSWLALGACVAAGILLSGAVAWTLLRVAHPEEPTGVLVRAVFAHVLGFSGPPAAHGVQLPAWIGQIVGVVLALALVLGAVLFSRSARNPTKWTADRELAVRRLLAASPETDSLGYFSTRRDKASVFSEDGRAAVCYDVIAGVSLASGDPIGDPASWPDAIAAWKVEARHYGWIPAVLAAGEQGARAYAADGFDILALGDEAILYPDRYRINSVSMSDVRRAAARARAAGLHVQIRRQADISDEELARLVTDADAWRDGDVERGFSMALDRHGDRADNRSVYVTAQLPDGTIVGLLTFVPWGSRGLSLDLMRRAPDAPNGTNELMVTELMERADDVGVREVSLNFAFLRGVFADAERLGAGMLTKFNSSLLGVFDRFFQLERLYRANQKFEPTWVPRYLCVDSRVSIPQVALACAVAEGFVPYPGIRRRHKQRTPSLDAAHLAAIREIEAAPSVDVAALGPARGDQTRVRLAHLAQLAQRPARTDRPYAVGSWDAVELSRLTPQRWEQAQAATPDAPATMRVSGRVRAVRDHGGVVFVRLVDEGTQAQLILERDTLGAADLADFTRLVDRGDLLLVDVTRGFSRNGTPSLLVSHWRVLAKALHPIPFEAFTDSDARLRRRSTDLIVHPQGAKLLRLRSAVVTSLRRTLDDSGFLEVETPILHSVHGGASARPFTTFINAYGVDLFMRIAPELYLKRLVVAGLGPVYEIGRNFRNEGADATHNPEFTALEAYAPFGDYTTMRLLTQQLVQDAATSVHGAQVLPLRLPQEARDAAARGERVQVDDDTPEQLIDISGQWPVVTVLDAVSAVVGRTVRLDDDFEELLTLAREHGVETEPHMGPGAVIEELYGELVEPATIYPTFYVDFPVETSPLAGGHRSDPTLAERWDLVLGGMELGTAYSELNDPLEQRRRLTEQSLKAAAGDVEAMQVDEDFLRALEVGMPPCGGLGIGVDRLVMALTGTTIRQVLTFPFVRPLGRRGE</sequence>
<dbReference type="InterPro" id="IPR006195">
    <property type="entry name" value="aa-tRNA-synth_II"/>
</dbReference>
<evidence type="ECO:0000256" key="2">
    <source>
        <dbReference type="ARBA" id="ARBA00005270"/>
    </source>
</evidence>
<feature type="transmembrane region" description="Helical" evidence="20">
    <location>
        <begin position="91"/>
        <end position="116"/>
    </location>
</feature>
<keyword evidence="8 19" id="KW-0479">Metal-binding</keyword>
<dbReference type="RefSeq" id="WP_006594529.1">
    <property type="nucleotide sequence ID" value="NZ_BAHD01000093.1"/>
</dbReference>
<comment type="caution">
    <text evidence="22">The sequence shown here is derived from an EMBL/GenBank/DDBJ whole genome shotgun (WGS) entry which is preliminary data.</text>
</comment>
<feature type="transmembrane region" description="Helical" evidence="20">
    <location>
        <begin position="227"/>
        <end position="247"/>
    </location>
</feature>
<dbReference type="GO" id="GO:0004824">
    <property type="term" value="F:lysine-tRNA ligase activity"/>
    <property type="evidence" value="ECO:0007669"/>
    <property type="project" value="UniProtKB-UniRule"/>
</dbReference>
<comment type="function">
    <text evidence="16">Catalyzes the production of L-lysyl-tRNA(Lys)transfer and the transfer of a lysyl group from L-lysyl-tRNA(Lys) to membrane-bound phosphatidylglycerol (PG), which produces lysylphosphatidylglycerol (LPG), one of the components of the bacterial membrane with a positive net charge. LPG synthesis contributes to the resistance to cationic antimicrobial peptides (CAMPs) and likely protects M.tuberculosis against the CAMPs produced by competiting microorganisms (bacteriocins). In fact, the modification of anionic phosphatidylglycerol with positively charged L-lysine results in repulsion of the peptides.</text>
</comment>
<gene>
    <name evidence="22" type="primary">lysX</name>
    <name evidence="19" type="synonym">lysS</name>
    <name evidence="22" type="ORF">KILIM_093_00140</name>
</gene>
<keyword evidence="11 20" id="KW-1133">Transmembrane helix</keyword>
<dbReference type="GO" id="GO:0006430">
    <property type="term" value="P:lysyl-tRNA aminoacylation"/>
    <property type="evidence" value="ECO:0007669"/>
    <property type="project" value="UniProtKB-UniRule"/>
</dbReference>
<dbReference type="PANTHER" id="PTHR42918:SF15">
    <property type="entry name" value="LYSINE--TRNA LIGASE, CHLOROPLASTIC_MITOCHONDRIAL"/>
    <property type="match status" value="1"/>
</dbReference>
<dbReference type="GO" id="GO:0000287">
    <property type="term" value="F:magnesium ion binding"/>
    <property type="evidence" value="ECO:0007669"/>
    <property type="project" value="UniProtKB-UniRule"/>
</dbReference>
<evidence type="ECO:0000256" key="20">
    <source>
        <dbReference type="SAM" id="Phobius"/>
    </source>
</evidence>
<keyword evidence="19" id="KW-0648">Protein biosynthesis</keyword>
<feature type="binding site" evidence="19">
    <location>
        <position position="1057"/>
    </location>
    <ligand>
        <name>Mg(2+)</name>
        <dbReference type="ChEBI" id="CHEBI:18420"/>
        <label>1</label>
    </ligand>
</feature>
<evidence type="ECO:0000313" key="23">
    <source>
        <dbReference type="Proteomes" id="UP000008366"/>
    </source>
</evidence>
<keyword evidence="6 22" id="KW-0808">Transferase</keyword>
<comment type="catalytic activity">
    <reaction evidence="18 19">
        <text>tRNA(Lys) + L-lysine + ATP = L-lysyl-tRNA(Lys) + AMP + diphosphate</text>
        <dbReference type="Rhea" id="RHEA:20792"/>
        <dbReference type="Rhea" id="RHEA-COMP:9696"/>
        <dbReference type="Rhea" id="RHEA-COMP:9697"/>
        <dbReference type="ChEBI" id="CHEBI:30616"/>
        <dbReference type="ChEBI" id="CHEBI:32551"/>
        <dbReference type="ChEBI" id="CHEBI:33019"/>
        <dbReference type="ChEBI" id="CHEBI:78442"/>
        <dbReference type="ChEBI" id="CHEBI:78529"/>
        <dbReference type="ChEBI" id="CHEBI:456215"/>
        <dbReference type="EC" id="6.1.1.6"/>
    </reaction>
</comment>
<keyword evidence="14" id="KW-0046">Antibiotic resistance</keyword>
<dbReference type="GO" id="GO:0005524">
    <property type="term" value="F:ATP binding"/>
    <property type="evidence" value="ECO:0007669"/>
    <property type="project" value="UniProtKB-UniRule"/>
</dbReference>
<dbReference type="NCBIfam" id="NF001756">
    <property type="entry name" value="PRK00484.1"/>
    <property type="match status" value="1"/>
</dbReference>
<dbReference type="InterPro" id="IPR012340">
    <property type="entry name" value="NA-bd_OB-fold"/>
</dbReference>
<dbReference type="eggNOG" id="COG1190">
    <property type="taxonomic scope" value="Bacteria"/>
</dbReference>
<feature type="transmembrane region" description="Helical" evidence="20">
    <location>
        <begin position="23"/>
        <end position="46"/>
    </location>
</feature>
<evidence type="ECO:0000256" key="10">
    <source>
        <dbReference type="ARBA" id="ARBA00022840"/>
    </source>
</evidence>
<dbReference type="SUPFAM" id="SSF50249">
    <property type="entry name" value="Nucleic acid-binding proteins"/>
    <property type="match status" value="1"/>
</dbReference>
<dbReference type="STRING" id="1184609.KILIM_093_00140"/>
<evidence type="ECO:0000256" key="15">
    <source>
        <dbReference type="ARBA" id="ARBA00023268"/>
    </source>
</evidence>
<evidence type="ECO:0000313" key="22">
    <source>
        <dbReference type="EMBL" id="GAB97997.1"/>
    </source>
</evidence>
<evidence type="ECO:0000256" key="7">
    <source>
        <dbReference type="ARBA" id="ARBA00022692"/>
    </source>
</evidence>
<feature type="binding site" evidence="19">
    <location>
        <position position="1057"/>
    </location>
    <ligand>
        <name>Mg(2+)</name>
        <dbReference type="ChEBI" id="CHEBI:18420"/>
        <label>2</label>
    </ligand>
</feature>
<dbReference type="InterPro" id="IPR004365">
    <property type="entry name" value="NA-bd_OB_tRNA"/>
</dbReference>
<keyword evidence="23" id="KW-1185">Reference proteome</keyword>
<dbReference type="HAMAP" id="MF_00252">
    <property type="entry name" value="Lys_tRNA_synth_class2"/>
    <property type="match status" value="1"/>
</dbReference>
<accession>K6X0V0</accession>
<evidence type="ECO:0000256" key="1">
    <source>
        <dbReference type="ARBA" id="ARBA00004651"/>
    </source>
</evidence>
<dbReference type="OrthoDB" id="9801152at2"/>
<evidence type="ECO:0000256" key="18">
    <source>
        <dbReference type="ARBA" id="ARBA00048573"/>
    </source>
</evidence>
<dbReference type="InterPro" id="IPR044136">
    <property type="entry name" value="Lys-tRNA-ligase_II_N"/>
</dbReference>
<comment type="similarity">
    <text evidence="2">In the N-terminal section; belongs to the LPG synthetase family.</text>
</comment>
<evidence type="ECO:0000256" key="9">
    <source>
        <dbReference type="ARBA" id="ARBA00022741"/>
    </source>
</evidence>
<evidence type="ECO:0000256" key="17">
    <source>
        <dbReference type="ARBA" id="ARBA00047540"/>
    </source>
</evidence>
<dbReference type="Pfam" id="PF09924">
    <property type="entry name" value="LPG_synthase_C"/>
    <property type="match status" value="1"/>
</dbReference>
<reference evidence="22 23" key="1">
    <citation type="submission" date="2012-08" db="EMBL/GenBank/DDBJ databases">
        <title>Whole genome shotgun sequence of Kineosphaera limosa NBRC 100340.</title>
        <authorList>
            <person name="Yoshida I."/>
            <person name="Isaki S."/>
            <person name="Hosoyama A."/>
            <person name="Tsuchikane K."/>
            <person name="Katsumata H."/>
            <person name="Ando Y."/>
            <person name="Ohji S."/>
            <person name="Hamada M."/>
            <person name="Tamura T."/>
            <person name="Yamazoe A."/>
            <person name="Yamazaki S."/>
            <person name="Fujita N."/>
        </authorList>
    </citation>
    <scope>NUCLEOTIDE SEQUENCE [LARGE SCALE GENOMIC DNA]</scope>
    <source>
        <strain evidence="22 23">NBRC 100340</strain>
    </source>
</reference>
<keyword evidence="5 19" id="KW-0436">Ligase</keyword>
<evidence type="ECO:0000256" key="16">
    <source>
        <dbReference type="ARBA" id="ARBA00024681"/>
    </source>
</evidence>
<dbReference type="InterPro" id="IPR002313">
    <property type="entry name" value="Lys-tRNA-ligase_II"/>
</dbReference>
<dbReference type="InterPro" id="IPR045864">
    <property type="entry name" value="aa-tRNA-synth_II/BPL/LPL"/>
</dbReference>
<evidence type="ECO:0000256" key="6">
    <source>
        <dbReference type="ARBA" id="ARBA00022679"/>
    </source>
</evidence>
<dbReference type="Proteomes" id="UP000008366">
    <property type="component" value="Unassembled WGS sequence"/>
</dbReference>
<evidence type="ECO:0000256" key="4">
    <source>
        <dbReference type="ARBA" id="ARBA00022475"/>
    </source>
</evidence>
<evidence type="ECO:0000256" key="5">
    <source>
        <dbReference type="ARBA" id="ARBA00022598"/>
    </source>
</evidence>
<evidence type="ECO:0000256" key="19">
    <source>
        <dbReference type="HAMAP-Rule" id="MF_00252"/>
    </source>
</evidence>
<evidence type="ECO:0000256" key="13">
    <source>
        <dbReference type="ARBA" id="ARBA00023146"/>
    </source>
</evidence>
<keyword evidence="19" id="KW-0963">Cytoplasm</keyword>
<evidence type="ECO:0000256" key="12">
    <source>
        <dbReference type="ARBA" id="ARBA00023098"/>
    </source>
</evidence>
<feature type="transmembrane region" description="Helical" evidence="20">
    <location>
        <begin position="58"/>
        <end position="79"/>
    </location>
</feature>
<dbReference type="GO" id="GO:0006629">
    <property type="term" value="P:lipid metabolic process"/>
    <property type="evidence" value="ECO:0007669"/>
    <property type="project" value="UniProtKB-KW"/>
</dbReference>
<evidence type="ECO:0000256" key="11">
    <source>
        <dbReference type="ARBA" id="ARBA00022989"/>
    </source>
</evidence>
<comment type="catalytic activity">
    <reaction evidence="17">
        <text>L-lysyl-tRNA(Lys) + a 1,2-diacyl-sn-glycero-3-phospho-(1'-sn-glycerol) = a 1,2-diacyl-sn-glycero-3-phospho-1'-(3'-O-L-lysyl)-sn-glycerol + tRNA(Lys)</text>
        <dbReference type="Rhea" id="RHEA:10668"/>
        <dbReference type="Rhea" id="RHEA-COMP:9696"/>
        <dbReference type="Rhea" id="RHEA-COMP:9697"/>
        <dbReference type="ChEBI" id="CHEBI:64716"/>
        <dbReference type="ChEBI" id="CHEBI:75792"/>
        <dbReference type="ChEBI" id="CHEBI:78442"/>
        <dbReference type="ChEBI" id="CHEBI:78529"/>
        <dbReference type="EC" id="2.3.2.3"/>
    </reaction>
</comment>
<comment type="similarity">
    <text evidence="3">In the C-terminal section; belongs to the class-II aminoacyl-tRNA synthetase family.</text>
</comment>
<comment type="subcellular location">
    <subcellularLocation>
        <location evidence="1">Cell membrane</location>
        <topology evidence="1">Multi-pass membrane protein</topology>
    </subcellularLocation>
    <subcellularLocation>
        <location evidence="19">Cytoplasm</location>
    </subcellularLocation>
</comment>
<dbReference type="GO" id="GO:0000049">
    <property type="term" value="F:tRNA binding"/>
    <property type="evidence" value="ECO:0007669"/>
    <property type="project" value="TreeGrafter"/>
</dbReference>
<dbReference type="CDD" id="cd04322">
    <property type="entry name" value="LysRS_N"/>
    <property type="match status" value="1"/>
</dbReference>
<feature type="domain" description="Aminoacyl-transfer RNA synthetases class-II family profile" evidence="21">
    <location>
        <begin position="798"/>
        <end position="1137"/>
    </location>
</feature>
<dbReference type="GO" id="GO:0050071">
    <property type="term" value="F:phosphatidylglycerol lysyltransferase activity"/>
    <property type="evidence" value="ECO:0007669"/>
    <property type="project" value="UniProtKB-EC"/>
</dbReference>
<dbReference type="Pfam" id="PF00152">
    <property type="entry name" value="tRNA-synt_2"/>
    <property type="match status" value="1"/>
</dbReference>
<dbReference type="AlphaFoldDB" id="K6X0V0"/>
<dbReference type="GO" id="GO:0046677">
    <property type="term" value="P:response to antibiotic"/>
    <property type="evidence" value="ECO:0007669"/>
    <property type="project" value="UniProtKB-KW"/>
</dbReference>
<dbReference type="Pfam" id="PF01336">
    <property type="entry name" value="tRNA_anti-codon"/>
    <property type="match status" value="1"/>
</dbReference>
<evidence type="ECO:0000256" key="14">
    <source>
        <dbReference type="ARBA" id="ARBA00023251"/>
    </source>
</evidence>
<keyword evidence="9 19" id="KW-0547">Nucleotide-binding</keyword>
<dbReference type="InterPro" id="IPR004364">
    <property type="entry name" value="Aa-tRNA-synt_II"/>
</dbReference>
<keyword evidence="12" id="KW-0443">Lipid metabolism</keyword>
<feature type="binding site" evidence="19">
    <location>
        <position position="1050"/>
    </location>
    <ligand>
        <name>Mg(2+)</name>
        <dbReference type="ChEBI" id="CHEBI:18420"/>
        <label>1</label>
    </ligand>
</feature>
<dbReference type="Gene3D" id="2.40.50.140">
    <property type="entry name" value="Nucleic acid-binding proteins"/>
    <property type="match status" value="1"/>
</dbReference>
<dbReference type="GO" id="GO:0005829">
    <property type="term" value="C:cytosol"/>
    <property type="evidence" value="ECO:0007669"/>
    <property type="project" value="TreeGrafter"/>
</dbReference>
<dbReference type="eggNOG" id="COG2898">
    <property type="taxonomic scope" value="Bacteria"/>
</dbReference>
<dbReference type="Gene3D" id="3.30.930.10">
    <property type="entry name" value="Bira Bifunctional Protein, Domain 2"/>
    <property type="match status" value="1"/>
</dbReference>
<dbReference type="NCBIfam" id="NF002821">
    <property type="entry name" value="PRK02983.1"/>
    <property type="match status" value="1"/>
</dbReference>
<dbReference type="PANTHER" id="PTHR42918">
    <property type="entry name" value="LYSYL-TRNA SYNTHETASE"/>
    <property type="match status" value="1"/>
</dbReference>
<comment type="subunit">
    <text evidence="19">Homodimer.</text>
</comment>
<evidence type="ECO:0000256" key="3">
    <source>
        <dbReference type="ARBA" id="ARBA00009968"/>
    </source>
</evidence>
<keyword evidence="20" id="KW-0472">Membrane</keyword>
<protein>
    <recommendedName>
        <fullName evidence="19">Lysine--tRNA ligase</fullName>
        <ecNumber evidence="19">6.1.1.6</ecNumber>
    </recommendedName>
    <alternativeName>
        <fullName evidence="19">Lysyl-tRNA synthetase</fullName>
        <shortName evidence="19">LysRS</shortName>
    </alternativeName>
</protein>
<dbReference type="GO" id="GO:0005886">
    <property type="term" value="C:plasma membrane"/>
    <property type="evidence" value="ECO:0007669"/>
    <property type="project" value="UniProtKB-SubCell"/>
</dbReference>
<dbReference type="InterPro" id="IPR018149">
    <property type="entry name" value="Lys-tRNA-synth_II_C"/>
</dbReference>
<keyword evidence="4" id="KW-1003">Cell membrane</keyword>
<evidence type="ECO:0000256" key="8">
    <source>
        <dbReference type="ARBA" id="ARBA00022723"/>
    </source>
</evidence>